<dbReference type="PANTHER" id="PTHR38493:SF1">
    <property type="entry name" value="SFI1 SPINDLE BODY DOMAIN-CONTAINING PROTEIN"/>
    <property type="match status" value="1"/>
</dbReference>
<proteinExistence type="predicted"/>
<reference evidence="2 3" key="1">
    <citation type="journal article" date="2020" name="Nature">
        <title>Six reference-quality genomes reveal evolution of bat adaptations.</title>
        <authorList>
            <person name="Jebb D."/>
            <person name="Huang Z."/>
            <person name="Pippel M."/>
            <person name="Hughes G.M."/>
            <person name="Lavrichenko K."/>
            <person name="Devanna P."/>
            <person name="Winkler S."/>
            <person name="Jermiin L.S."/>
            <person name="Skirmuntt E.C."/>
            <person name="Katzourakis A."/>
            <person name="Burkitt-Gray L."/>
            <person name="Ray D.A."/>
            <person name="Sullivan K.A.M."/>
            <person name="Roscito J.G."/>
            <person name="Kirilenko B.M."/>
            <person name="Davalos L.M."/>
            <person name="Corthals A.P."/>
            <person name="Power M.L."/>
            <person name="Jones G."/>
            <person name="Ransome R.D."/>
            <person name="Dechmann D.K.N."/>
            <person name="Locatelli A.G."/>
            <person name="Puechmaille S.J."/>
            <person name="Fedrigo O."/>
            <person name="Jarvis E.D."/>
            <person name="Hiller M."/>
            <person name="Vernes S.C."/>
            <person name="Myers E.W."/>
            <person name="Teeling E.C."/>
        </authorList>
    </citation>
    <scope>NUCLEOTIDE SEQUENCE [LARGE SCALE GENOMIC DNA]</scope>
    <source>
        <strain evidence="2">MRouAeg1</strain>
        <tissue evidence="2">Muscle</tissue>
    </source>
</reference>
<feature type="compositionally biased region" description="Polar residues" evidence="1">
    <location>
        <begin position="315"/>
        <end position="325"/>
    </location>
</feature>
<dbReference type="AlphaFoldDB" id="A0A7J8K5K2"/>
<name>A0A7J8K5K2_ROUAE</name>
<feature type="region of interest" description="Disordered" evidence="1">
    <location>
        <begin position="1"/>
        <end position="61"/>
    </location>
</feature>
<feature type="compositionally biased region" description="Low complexity" evidence="1">
    <location>
        <begin position="158"/>
        <end position="173"/>
    </location>
</feature>
<evidence type="ECO:0000256" key="1">
    <source>
        <dbReference type="SAM" id="MobiDB-lite"/>
    </source>
</evidence>
<keyword evidence="3" id="KW-1185">Reference proteome</keyword>
<feature type="compositionally biased region" description="Basic and acidic residues" evidence="1">
    <location>
        <begin position="39"/>
        <end position="53"/>
    </location>
</feature>
<sequence length="521" mass="56994">MEPKPDTRHKENVVPRPATSPRPERRRHLKSLGVGLGSGHDRWAPMGQAERRGPTATPSPGAGLCQEPCCVQTNLGSPSPRLGLALKDSTGRLTNSSFRQQSNLRPLGDLPKGRARECAVQQSNLSIRETSVATCGSRASPRVRSEPQESFRPRVTCRPLSRSPSGPRRSQLPATDTPCPDFRPTAGHAPLDGHTRPGSRSGCGLGSWTTRLTGKPLTLDDLAVPARSQARAPSQAAISQLLASVRHLECQAARLGCQLSQQEPWTSDGQALPAGVQPSQSGLAYWDERKKHPRNLRGTSDLPETPGVQADLRNPQASSKPASPETTLEMLTGQQLLDPEQGSFLSTKNKARHTVSLESETARWQLLSRCFRAWQHLAWRRWAVAAALALGRRQLLRRGLQALRWMLWLRDAQLNLAWRRHTQALLARSFQKWKNLTLQRKPGQPHIQAGLGPPPPGGGQGQDPSGRKPVVDPTQRSSSPGSLREEARAQLIPPCSRPRPDGGEDRVQVLQALQQLAVCKT</sequence>
<dbReference type="InterPro" id="IPR031473">
    <property type="entry name" value="DUF4684"/>
</dbReference>
<gene>
    <name evidence="2" type="ORF">HJG63_001772</name>
</gene>
<evidence type="ECO:0000313" key="2">
    <source>
        <dbReference type="EMBL" id="KAF6504111.1"/>
    </source>
</evidence>
<dbReference type="Proteomes" id="UP000593571">
    <property type="component" value="Unassembled WGS sequence"/>
</dbReference>
<evidence type="ECO:0000313" key="3">
    <source>
        <dbReference type="Proteomes" id="UP000593571"/>
    </source>
</evidence>
<protein>
    <submittedName>
        <fullName evidence="2">Uncharacterized protein</fullName>
    </submittedName>
</protein>
<feature type="region of interest" description="Disordered" evidence="1">
    <location>
        <begin position="292"/>
        <end position="325"/>
    </location>
</feature>
<accession>A0A7J8K5K2</accession>
<feature type="compositionally biased region" description="Basic and acidic residues" evidence="1">
    <location>
        <begin position="143"/>
        <end position="152"/>
    </location>
</feature>
<dbReference type="EMBL" id="JACASE010000001">
    <property type="protein sequence ID" value="KAF6504111.1"/>
    <property type="molecule type" value="Genomic_DNA"/>
</dbReference>
<comment type="caution">
    <text evidence="2">The sequence shown here is derived from an EMBL/GenBank/DDBJ whole genome shotgun (WGS) entry which is preliminary data.</text>
</comment>
<feature type="region of interest" description="Disordered" evidence="1">
    <location>
        <begin position="130"/>
        <end position="206"/>
    </location>
</feature>
<organism evidence="2 3">
    <name type="scientific">Rousettus aegyptiacus</name>
    <name type="common">Egyptian fruit bat</name>
    <name type="synonym">Pteropus aegyptiacus</name>
    <dbReference type="NCBI Taxonomy" id="9407"/>
    <lineage>
        <taxon>Eukaryota</taxon>
        <taxon>Metazoa</taxon>
        <taxon>Chordata</taxon>
        <taxon>Craniata</taxon>
        <taxon>Vertebrata</taxon>
        <taxon>Euteleostomi</taxon>
        <taxon>Mammalia</taxon>
        <taxon>Eutheria</taxon>
        <taxon>Laurasiatheria</taxon>
        <taxon>Chiroptera</taxon>
        <taxon>Yinpterochiroptera</taxon>
        <taxon>Pteropodoidea</taxon>
        <taxon>Pteropodidae</taxon>
        <taxon>Rousettinae</taxon>
        <taxon>Rousettus</taxon>
    </lineage>
</organism>
<feature type="region of interest" description="Disordered" evidence="1">
    <location>
        <begin position="441"/>
        <end position="506"/>
    </location>
</feature>
<dbReference type="PANTHER" id="PTHR38493">
    <property type="entry name" value="CHROMOSOME 1 OPEN READING FRAME 167"/>
    <property type="match status" value="1"/>
</dbReference>
<feature type="compositionally biased region" description="Basic and acidic residues" evidence="1">
    <location>
        <begin position="1"/>
        <end position="13"/>
    </location>
</feature>